<comment type="caution">
    <text evidence="1">The sequence shown here is derived from an EMBL/GenBank/DDBJ whole genome shotgun (WGS) entry which is preliminary data.</text>
</comment>
<accession>X1JFS7</accession>
<evidence type="ECO:0000313" key="1">
    <source>
        <dbReference type="EMBL" id="GAH68608.1"/>
    </source>
</evidence>
<dbReference type="EMBL" id="BARU01028260">
    <property type="protein sequence ID" value="GAH68608.1"/>
    <property type="molecule type" value="Genomic_DNA"/>
</dbReference>
<protein>
    <recommendedName>
        <fullName evidence="2">Sortilin N-terminal domain-containing protein</fullName>
    </recommendedName>
</protein>
<organism evidence="1">
    <name type="scientific">marine sediment metagenome</name>
    <dbReference type="NCBI Taxonomy" id="412755"/>
    <lineage>
        <taxon>unclassified sequences</taxon>
        <taxon>metagenomes</taxon>
        <taxon>ecological metagenomes</taxon>
    </lineage>
</organism>
<sequence length="246" mass="26459">DLAISPNYSQDNTLFMLTWGGEHSLWRSLNDGTSWERVFTSALANVDSISLVELPPQYGNGSQVVFLAGISNGNSAIWKSTDNGQSFNSFRTIPPPIDTRAVISDTTLFIGSHDGSDGLVYRTTNSGLSYSSAVAGNQPLSSIVLSPDYNEDETILVGNSDGWVYWSDDNSASFEPLPPDATSPPLTGSITVAFDPKFSSNSTVYAASDTADEGIYRFTIGTDTECVWLKSDGKQRLEAAVMAKLV</sequence>
<dbReference type="Gene3D" id="2.130.10.10">
    <property type="entry name" value="YVTN repeat-like/Quinoprotein amine dehydrogenase"/>
    <property type="match status" value="2"/>
</dbReference>
<proteinExistence type="predicted"/>
<dbReference type="SUPFAM" id="SSF110296">
    <property type="entry name" value="Oligoxyloglucan reducing end-specific cellobiohydrolase"/>
    <property type="match status" value="1"/>
</dbReference>
<dbReference type="InterPro" id="IPR015943">
    <property type="entry name" value="WD40/YVTN_repeat-like_dom_sf"/>
</dbReference>
<gene>
    <name evidence="1" type="ORF">S03H2_45139</name>
</gene>
<evidence type="ECO:0008006" key="2">
    <source>
        <dbReference type="Google" id="ProtNLM"/>
    </source>
</evidence>
<feature type="non-terminal residue" evidence="1">
    <location>
        <position position="1"/>
    </location>
</feature>
<dbReference type="AlphaFoldDB" id="X1JFS7"/>
<name>X1JFS7_9ZZZZ</name>
<reference evidence="1" key="1">
    <citation type="journal article" date="2014" name="Front. Microbiol.">
        <title>High frequency of phylogenetically diverse reductive dehalogenase-homologous genes in deep subseafloor sedimentary metagenomes.</title>
        <authorList>
            <person name="Kawai M."/>
            <person name="Futagami T."/>
            <person name="Toyoda A."/>
            <person name="Takaki Y."/>
            <person name="Nishi S."/>
            <person name="Hori S."/>
            <person name="Arai W."/>
            <person name="Tsubouchi T."/>
            <person name="Morono Y."/>
            <person name="Uchiyama I."/>
            <person name="Ito T."/>
            <person name="Fujiyama A."/>
            <person name="Inagaki F."/>
            <person name="Takami H."/>
        </authorList>
    </citation>
    <scope>NUCLEOTIDE SEQUENCE</scope>
    <source>
        <strain evidence="1">Expedition CK06-06</strain>
    </source>
</reference>